<comment type="caution">
    <text evidence="1">The sequence shown here is derived from an EMBL/GenBank/DDBJ whole genome shotgun (WGS) entry which is preliminary data.</text>
</comment>
<name>A0A7C9IQA2_9BACT</name>
<evidence type="ECO:0000313" key="1">
    <source>
        <dbReference type="EMBL" id="MYL85179.1"/>
    </source>
</evidence>
<keyword evidence="2" id="KW-1185">Reference proteome</keyword>
<sequence length="114" mass="12642">MSQYPHYPQYPYAPGTGQYQTDPSGSYASQYGYYTPPQTSWTQGWFAFTDPGYVKGLLLGAAVSYVLTNPKVQRAMVKGVVTLWTSVQGGVEEVKEQINDIKAEMSMKADADKK</sequence>
<evidence type="ECO:0000313" key="2">
    <source>
        <dbReference type="Proteomes" id="UP000482487"/>
    </source>
</evidence>
<organism evidence="1 2">
    <name type="scientific">Solidesulfovibrio aerotolerans</name>
    <dbReference type="NCBI Taxonomy" id="295255"/>
    <lineage>
        <taxon>Bacteria</taxon>
        <taxon>Pseudomonadati</taxon>
        <taxon>Thermodesulfobacteriota</taxon>
        <taxon>Desulfovibrionia</taxon>
        <taxon>Desulfovibrionales</taxon>
        <taxon>Desulfovibrionaceae</taxon>
        <taxon>Solidesulfovibrio</taxon>
    </lineage>
</organism>
<reference evidence="1 2" key="1">
    <citation type="submission" date="2020-01" db="EMBL/GenBank/DDBJ databases">
        <title>Genome sequence of Desulfovibrio aerotolerans DSM 16695(T).</title>
        <authorList>
            <person name="Karnachuk O."/>
            <person name="Avakyan M."/>
            <person name="Mardanov A."/>
            <person name="Kadnikov V."/>
            <person name="Ravin N."/>
        </authorList>
    </citation>
    <scope>NUCLEOTIDE SEQUENCE [LARGE SCALE GENOMIC DNA]</scope>
    <source>
        <strain evidence="1 2">DSM 16695</strain>
    </source>
</reference>
<dbReference type="AlphaFoldDB" id="A0A7C9IQA2"/>
<dbReference type="Proteomes" id="UP000482487">
    <property type="component" value="Unassembled WGS sequence"/>
</dbReference>
<dbReference type="EMBL" id="WVUD01000062">
    <property type="protein sequence ID" value="MYL85179.1"/>
    <property type="molecule type" value="Genomic_DNA"/>
</dbReference>
<dbReference type="RefSeq" id="WP_160963905.1">
    <property type="nucleotide sequence ID" value="NZ_WVUD01000062.1"/>
</dbReference>
<protein>
    <submittedName>
        <fullName evidence="1">YtxH domain-containing protein</fullName>
    </submittedName>
</protein>
<accession>A0A7C9IQA2</accession>
<proteinExistence type="predicted"/>
<gene>
    <name evidence="1" type="ORF">GTA51_18940</name>
</gene>
<dbReference type="OrthoDB" id="5459648at2"/>